<dbReference type="InterPro" id="IPR036985">
    <property type="entry name" value="Transglutaminase-like_sf"/>
</dbReference>
<evidence type="ECO:0000313" key="2">
    <source>
        <dbReference type="EMBL" id="RWS30347.1"/>
    </source>
</evidence>
<proteinExistence type="predicted"/>
<feature type="domain" description="Transglutaminase C-terminal" evidence="1">
    <location>
        <begin position="279"/>
        <end position="371"/>
    </location>
</feature>
<dbReference type="OrthoDB" id="437511at2759"/>
<dbReference type="PANTHER" id="PTHR11590:SF40">
    <property type="entry name" value="HEMOCYTE PROTEIN-GLUTAMINE GAMMA-GLUTAMYLTRANSFERASE-LIKE PROTEIN"/>
    <property type="match status" value="1"/>
</dbReference>
<dbReference type="VEuPathDB" id="VectorBase:LDEU001694"/>
<keyword evidence="2" id="KW-0808">Transferase</keyword>
<keyword evidence="3" id="KW-1185">Reference proteome</keyword>
<dbReference type="InterPro" id="IPR038765">
    <property type="entry name" value="Papain-like_cys_pep_sf"/>
</dbReference>
<dbReference type="Gene3D" id="3.90.260.10">
    <property type="entry name" value="Transglutaminase-like"/>
    <property type="match status" value="2"/>
</dbReference>
<dbReference type="InterPro" id="IPR008958">
    <property type="entry name" value="Transglutaminase_C"/>
</dbReference>
<dbReference type="Pfam" id="PF00927">
    <property type="entry name" value="Transglut_C"/>
    <property type="match status" value="1"/>
</dbReference>
<dbReference type="EMBL" id="NCKV01000539">
    <property type="protein sequence ID" value="RWS30347.1"/>
    <property type="molecule type" value="Genomic_DNA"/>
</dbReference>
<dbReference type="GO" id="GO:0003810">
    <property type="term" value="F:protein-glutamine gamma-glutamyltransferase activity"/>
    <property type="evidence" value="ECO:0007669"/>
    <property type="project" value="InterPro"/>
</dbReference>
<accession>A0A443SS63</accession>
<dbReference type="PANTHER" id="PTHR11590">
    <property type="entry name" value="PROTEIN-GLUTAMINE GAMMA-GLUTAMYLTRANSFERASE"/>
    <property type="match status" value="1"/>
</dbReference>
<dbReference type="AlphaFoldDB" id="A0A443SS63"/>
<gene>
    <name evidence="2" type="ORF">B4U80_12666</name>
</gene>
<dbReference type="Proteomes" id="UP000288716">
    <property type="component" value="Unassembled WGS sequence"/>
</dbReference>
<dbReference type="SUPFAM" id="SSF54001">
    <property type="entry name" value="Cysteine proteinases"/>
    <property type="match status" value="2"/>
</dbReference>
<dbReference type="InterPro" id="IPR036238">
    <property type="entry name" value="Transglutaminase_C_sf"/>
</dbReference>
<evidence type="ECO:0000313" key="3">
    <source>
        <dbReference type="Proteomes" id="UP000288716"/>
    </source>
</evidence>
<dbReference type="InterPro" id="IPR014756">
    <property type="entry name" value="Ig_E-set"/>
</dbReference>
<comment type="caution">
    <text evidence="2">The sequence shown here is derived from an EMBL/GenBank/DDBJ whole genome shotgun (WGS) entry which is preliminary data.</text>
</comment>
<dbReference type="InterPro" id="IPR013783">
    <property type="entry name" value="Ig-like_fold"/>
</dbReference>
<dbReference type="SUPFAM" id="SSF49309">
    <property type="entry name" value="Transglutaminase, two C-terminal domains"/>
    <property type="match status" value="2"/>
</dbReference>
<dbReference type="Gene3D" id="2.60.40.10">
    <property type="entry name" value="Immunoglobulins"/>
    <property type="match status" value="3"/>
</dbReference>
<dbReference type="InterPro" id="IPR050779">
    <property type="entry name" value="Transglutaminase"/>
</dbReference>
<evidence type="ECO:0000259" key="1">
    <source>
        <dbReference type="Pfam" id="PF00927"/>
    </source>
</evidence>
<sequence>MESSSLAVLKLKRSGRFNLRQDTWDASIFNVLNKNDLDVEIFVPASAPVGVWNLRVLISQNGYTRSYRVTNKFYVLFNPWSKLDSVYMPSEPMRQEYVLNDVGKVYMGTFGSPEARDWFYGQFRRGVLQAIMFILDRSNLSPSDRANTIQVSSMLSALAIKNGEVKTMYDAPFVYSEVNADVMDYSWDNRSGNYKALKTKYASVGRLIITKKIGNSVSSEAEDITLSYKHKEGTNEERQSYYRALSDLGLRTEFYAAHFPRAPPLEDALFLVSATEAESPIGSAFDVILRLINRGRTKRTVELNVNVTSTYYTGNLSVPIKEHRATVVVEPQQNLTFRFTVYPEEYVGKLVDFSILKILTFAKVIETQQVLDNIHDIKLVNPSLRVVAEKVIIHNTPFSFLIEFVNPLRKTLKRCKFNIESRNYGPKEIAVRDIGPHEHFTHVEKAVIRKPGTENFLVTFGCDDLTNIQGKLTVVVN</sequence>
<name>A0A443SS63_9ACAR</name>
<reference evidence="2 3" key="1">
    <citation type="journal article" date="2018" name="Gigascience">
        <title>Genomes of trombidid mites reveal novel predicted allergens and laterally-transferred genes associated with secondary metabolism.</title>
        <authorList>
            <person name="Dong X."/>
            <person name="Chaisiri K."/>
            <person name="Xia D."/>
            <person name="Armstrong S.D."/>
            <person name="Fang Y."/>
            <person name="Donnelly M.J."/>
            <person name="Kadowaki T."/>
            <person name="McGarry J.W."/>
            <person name="Darby A.C."/>
            <person name="Makepeace B.L."/>
        </authorList>
    </citation>
    <scope>NUCLEOTIDE SEQUENCE [LARGE SCALE GENOMIC DNA]</scope>
    <source>
        <strain evidence="2">UoL-UT</strain>
    </source>
</reference>
<organism evidence="2 3">
    <name type="scientific">Leptotrombidium deliense</name>
    <dbReference type="NCBI Taxonomy" id="299467"/>
    <lineage>
        <taxon>Eukaryota</taxon>
        <taxon>Metazoa</taxon>
        <taxon>Ecdysozoa</taxon>
        <taxon>Arthropoda</taxon>
        <taxon>Chelicerata</taxon>
        <taxon>Arachnida</taxon>
        <taxon>Acari</taxon>
        <taxon>Acariformes</taxon>
        <taxon>Trombidiformes</taxon>
        <taxon>Prostigmata</taxon>
        <taxon>Anystina</taxon>
        <taxon>Parasitengona</taxon>
        <taxon>Trombiculoidea</taxon>
        <taxon>Trombiculidae</taxon>
        <taxon>Leptotrombidium</taxon>
    </lineage>
</organism>
<protein>
    <submittedName>
        <fullName evidence="2">Hemocyte protein-glutamine gamma-glutamyltransferase-like isoform X2</fullName>
    </submittedName>
</protein>
<dbReference type="SUPFAM" id="SSF81296">
    <property type="entry name" value="E set domains"/>
    <property type="match status" value="1"/>
</dbReference>